<gene>
    <name evidence="1" type="ORF">SY212_07520</name>
</gene>
<dbReference type="Proteomes" id="UP000494265">
    <property type="component" value="Unassembled WGS sequence"/>
</dbReference>
<accession>A0A6F9XKE2</accession>
<evidence type="ECO:0000313" key="1">
    <source>
        <dbReference type="EMBL" id="GET05722.1"/>
    </source>
</evidence>
<proteinExistence type="predicted"/>
<name>A0A6F9XKE2_9LACO</name>
<dbReference type="EMBL" id="BLAM01000072">
    <property type="protein sequence ID" value="GET05722.1"/>
    <property type="molecule type" value="Genomic_DNA"/>
</dbReference>
<protein>
    <submittedName>
        <fullName evidence="1">Uncharacterized protein</fullName>
    </submittedName>
</protein>
<dbReference type="AlphaFoldDB" id="A0A6F9XKE2"/>
<comment type="caution">
    <text evidence="1">The sequence shown here is derived from an EMBL/GenBank/DDBJ whole genome shotgun (WGS) entry which is preliminary data.</text>
</comment>
<organism evidence="1">
    <name type="scientific">Ligilactobacillus agilis</name>
    <dbReference type="NCBI Taxonomy" id="1601"/>
    <lineage>
        <taxon>Bacteria</taxon>
        <taxon>Bacillati</taxon>
        <taxon>Bacillota</taxon>
        <taxon>Bacilli</taxon>
        <taxon>Lactobacillales</taxon>
        <taxon>Lactobacillaceae</taxon>
        <taxon>Ligilactobacillus</taxon>
    </lineage>
</organism>
<sequence length="70" mass="7861">MSSPEKCHSDEVMLETALVERGKPCEQVTQILVGALHDGNEQIMGASENSEIDDYHRDRYLTGRRTELGL</sequence>
<reference evidence="1" key="1">
    <citation type="submission" date="2019-10" db="EMBL/GenBank/DDBJ databases">
        <title>Lactobacillus agilis SY212 Whole Genome Sequencing Project.</title>
        <authorList>
            <person name="Suzuki S."/>
            <person name="Endo A."/>
            <person name="Maeno S."/>
            <person name="Shiwa Y."/>
            <person name="Matsutani M."/>
            <person name="Kajikawa A."/>
        </authorList>
    </citation>
    <scope>NUCLEOTIDE SEQUENCE</scope>
    <source>
        <strain evidence="1">SY212</strain>
    </source>
</reference>